<gene>
    <name evidence="6" type="ORF">CAEBREN_07135</name>
</gene>
<dbReference type="InterPro" id="IPR036757">
    <property type="entry name" value="TFR-like_dimer_dom_sf"/>
</dbReference>
<dbReference type="Pfam" id="PF04253">
    <property type="entry name" value="TFR_dimer"/>
    <property type="match status" value="1"/>
</dbReference>
<dbReference type="PANTHER" id="PTHR10404:SF41">
    <property type="entry name" value="N-ACETYLATED-ALPHA-LINKED ACIDIC DIPEPTIDASE 2"/>
    <property type="match status" value="1"/>
</dbReference>
<keyword evidence="7" id="KW-1185">Reference proteome</keyword>
<dbReference type="OrthoDB" id="5841748at2759"/>
<evidence type="ECO:0000259" key="5">
    <source>
        <dbReference type="Pfam" id="PF04389"/>
    </source>
</evidence>
<dbReference type="eggNOG" id="KOG2195">
    <property type="taxonomic scope" value="Eukaryota"/>
</dbReference>
<name>G0M8A1_CAEBE</name>
<dbReference type="InterPro" id="IPR039373">
    <property type="entry name" value="Peptidase_M28B"/>
</dbReference>
<dbReference type="Gene3D" id="3.50.30.30">
    <property type="match status" value="1"/>
</dbReference>
<dbReference type="Gene3D" id="1.20.930.40">
    <property type="entry name" value="Transferrin receptor-like, dimerisation domain"/>
    <property type="match status" value="1"/>
</dbReference>
<keyword evidence="2" id="KW-0732">Signal</keyword>
<dbReference type="InterPro" id="IPR003137">
    <property type="entry name" value="PA_domain"/>
</dbReference>
<feature type="domain" description="Peptidase M28" evidence="5">
    <location>
        <begin position="331"/>
        <end position="534"/>
    </location>
</feature>
<dbReference type="SUPFAM" id="SSF52025">
    <property type="entry name" value="PA domain"/>
    <property type="match status" value="1"/>
</dbReference>
<dbReference type="FunFam" id="3.40.630.10:FF:000065">
    <property type="entry name" value="Transferrin receptor 1b"/>
    <property type="match status" value="1"/>
</dbReference>
<feature type="chain" id="PRO_5003403154" evidence="2">
    <location>
        <begin position="20"/>
        <end position="735"/>
    </location>
</feature>
<organism evidence="7">
    <name type="scientific">Caenorhabditis brenneri</name>
    <name type="common">Nematode worm</name>
    <dbReference type="NCBI Taxonomy" id="135651"/>
    <lineage>
        <taxon>Eukaryota</taxon>
        <taxon>Metazoa</taxon>
        <taxon>Ecdysozoa</taxon>
        <taxon>Nematoda</taxon>
        <taxon>Chromadorea</taxon>
        <taxon>Rhabditida</taxon>
        <taxon>Rhabditina</taxon>
        <taxon>Rhabditomorpha</taxon>
        <taxon>Rhabditoidea</taxon>
        <taxon>Rhabditidae</taxon>
        <taxon>Peloderinae</taxon>
        <taxon>Caenorhabditis</taxon>
    </lineage>
</organism>
<dbReference type="EMBL" id="GL379786">
    <property type="protein sequence ID" value="EGT30354.1"/>
    <property type="molecule type" value="Genomic_DNA"/>
</dbReference>
<dbReference type="FunFam" id="3.50.30.30:FF:000033">
    <property type="entry name" value="Glutamate carboxypeptidase 2 homolog"/>
    <property type="match status" value="1"/>
</dbReference>
<dbReference type="Pfam" id="PF04389">
    <property type="entry name" value="Peptidase_M28"/>
    <property type="match status" value="1"/>
</dbReference>
<dbReference type="Gene3D" id="3.40.630.10">
    <property type="entry name" value="Zn peptidases"/>
    <property type="match status" value="1"/>
</dbReference>
<comment type="similarity">
    <text evidence="1">Belongs to the peptidase M28 family. M28B subfamily.</text>
</comment>
<sequence length="735" mass="82882">MKIHWLVLALVANAIMAGGAKFRHEKFHSPPVKSPEKDAHAEKIRKLIKPSNIRDNLRELTKTGHVAGTEKNLRVAKWIRQKTIEYGLENVHFNEYDVLLSYPDWKRPNHIEILDSNGTVIHKSTGRSKPLTKEETDEETELQWLAYSAEGAVQGDVVYINKATPEDIAHGKIVIARYSHSFRGNIAKAAVQAGAIGCLIYSDPQQVAILGTGPEATYGKTDKMPPDAVQRGTIYIGVGDPRTPAFPSIKGLYKEKTEEDLLNEKAIPTIPVLPIPYSEAKIIFERMNGKPVIPGFQGGLNVTYKYGPGFTNNQKLKLSVCSKKEERKIQNVLGFIRGKEEPDRYVLATNHYDAWTYGAVDPNSGTATLMEVSRAMMEYMNKTGYRPAKSILFGHWDAEEFGLVGSGEFAEEYREQLMSRAIGVVNMDLIGGNQTLLGITNPTVANVLRSAARKVEHPNPSEVQEGRKTMYDSWKFYSPSKNNRSNEPWQMIPAGGSDHLPFYNYLGIPIIFFVTRSLDTFPSYPLYHTMHETPHLMENILDADFKMHKAIGEMFVESILAFTDSKLLPYDLKELLDDVTLEFLPAIRARFETAMKDKKLMKYLEPGYEQFGLLEKTCQLLNEQVHMRNESLLSQSSAARLKVENDRLMELEKCFIKPDGILGNRQSRHLLFSPSQENWYSGNAMSQVHDLLTRIEKSKNDKKMDKLSKALAGEIGHIHVAFICAKHSLSPFFAS</sequence>
<dbReference type="CDD" id="cd02121">
    <property type="entry name" value="PA_GCPII_like"/>
    <property type="match status" value="1"/>
</dbReference>
<feature type="domain" description="Transferrin receptor-like dimerisation" evidence="4">
    <location>
        <begin position="605"/>
        <end position="712"/>
    </location>
</feature>
<dbReference type="SUPFAM" id="SSF53187">
    <property type="entry name" value="Zn-dependent exopeptidases"/>
    <property type="match status" value="1"/>
</dbReference>
<dbReference type="InterPro" id="IPR007365">
    <property type="entry name" value="TFR-like_dimer_dom"/>
</dbReference>
<dbReference type="GO" id="GO:0004180">
    <property type="term" value="F:carboxypeptidase activity"/>
    <property type="evidence" value="ECO:0007669"/>
    <property type="project" value="TreeGrafter"/>
</dbReference>
<dbReference type="Pfam" id="PF02225">
    <property type="entry name" value="PA"/>
    <property type="match status" value="1"/>
</dbReference>
<evidence type="ECO:0000259" key="3">
    <source>
        <dbReference type="Pfam" id="PF02225"/>
    </source>
</evidence>
<evidence type="ECO:0000256" key="1">
    <source>
        <dbReference type="ARBA" id="ARBA00005634"/>
    </source>
</evidence>
<evidence type="ECO:0000259" key="4">
    <source>
        <dbReference type="Pfam" id="PF04253"/>
    </source>
</evidence>
<protein>
    <submittedName>
        <fullName evidence="6">Uncharacterized protein</fullName>
    </submittedName>
</protein>
<dbReference type="AlphaFoldDB" id="G0M8A1"/>
<dbReference type="InParanoid" id="G0M8A1"/>
<dbReference type="STRING" id="135651.G0M8A1"/>
<dbReference type="InterPro" id="IPR007484">
    <property type="entry name" value="Peptidase_M28"/>
</dbReference>
<feature type="domain" description="PA" evidence="3">
    <location>
        <begin position="153"/>
        <end position="229"/>
    </location>
</feature>
<proteinExistence type="inferred from homology"/>
<evidence type="ECO:0000313" key="6">
    <source>
        <dbReference type="EMBL" id="EGT30354.1"/>
    </source>
</evidence>
<dbReference type="HOGENOM" id="CLU_005688_3_2_1"/>
<accession>G0M8A1</accession>
<feature type="signal peptide" evidence="2">
    <location>
        <begin position="1"/>
        <end position="19"/>
    </location>
</feature>
<evidence type="ECO:0000313" key="7">
    <source>
        <dbReference type="Proteomes" id="UP000008068"/>
    </source>
</evidence>
<dbReference type="PANTHER" id="PTHR10404">
    <property type="entry name" value="N-ACETYLATED-ALPHA-LINKED ACIDIC DIPEPTIDASE"/>
    <property type="match status" value="1"/>
</dbReference>
<dbReference type="InterPro" id="IPR046450">
    <property type="entry name" value="PA_dom_sf"/>
</dbReference>
<dbReference type="Proteomes" id="UP000008068">
    <property type="component" value="Unassembled WGS sequence"/>
</dbReference>
<reference evidence="7" key="1">
    <citation type="submission" date="2011-07" db="EMBL/GenBank/DDBJ databases">
        <authorList>
            <consortium name="Caenorhabditis brenneri Sequencing and Analysis Consortium"/>
            <person name="Wilson R.K."/>
        </authorList>
    </citation>
    <scope>NUCLEOTIDE SEQUENCE [LARGE SCALE GENOMIC DNA]</scope>
    <source>
        <strain evidence="7">PB2801</strain>
    </source>
</reference>
<dbReference type="SUPFAM" id="SSF47672">
    <property type="entry name" value="Transferrin receptor-like dimerisation domain"/>
    <property type="match status" value="1"/>
</dbReference>
<evidence type="ECO:0000256" key="2">
    <source>
        <dbReference type="SAM" id="SignalP"/>
    </source>
</evidence>
<dbReference type="OMA" id="HMAGTPG"/>
<dbReference type="MEROPS" id="M28.A18"/>